<sequence>MKNLYLALATLGILAAMPASADEQRINVGVGELTCPTCSFTVAAAMRGVPTVEIIDFQEGEEFGTGTYVVAFDDQAANPDMIIEAVLANGYPAEVLQAGDS</sequence>
<dbReference type="EMBL" id="CP031599">
    <property type="protein sequence ID" value="QEW29878.1"/>
    <property type="molecule type" value="Genomic_DNA"/>
</dbReference>
<dbReference type="SUPFAM" id="SSF55008">
    <property type="entry name" value="HMA, heavy metal-associated domain"/>
    <property type="match status" value="1"/>
</dbReference>
<name>A0A0T5NXA4_9RHOB</name>
<dbReference type="EMBL" id="LAXI01000037">
    <property type="protein sequence ID" value="KRS13408.1"/>
    <property type="molecule type" value="Genomic_DNA"/>
</dbReference>
<reference evidence="2 4" key="1">
    <citation type="submission" date="2015-04" db="EMBL/GenBank/DDBJ databases">
        <title>The draft genome sequence of Roseovarius indicus B108T.</title>
        <authorList>
            <person name="Li G."/>
            <person name="Lai Q."/>
            <person name="Shao Z."/>
            <person name="Yan P."/>
        </authorList>
    </citation>
    <scope>NUCLEOTIDE SEQUENCE [LARGE SCALE GENOMIC DNA]</scope>
    <source>
        <strain evidence="2 4">B108</strain>
    </source>
</reference>
<dbReference type="Proteomes" id="UP000051401">
    <property type="component" value="Unassembled WGS sequence"/>
</dbReference>
<keyword evidence="4" id="KW-1185">Reference proteome</keyword>
<dbReference type="PATRIC" id="fig|540747.5.peg.4300"/>
<geneLocation type="plasmid" evidence="3">
    <name>pRIdsm_01</name>
</geneLocation>
<dbReference type="KEGG" id="rid:RIdsm_05724"/>
<geneLocation type="plasmid" evidence="5">
    <name>pridsm_01</name>
</geneLocation>
<protein>
    <submittedName>
        <fullName evidence="3">Mercuric transport protein periplasmic component</fullName>
    </submittedName>
    <submittedName>
        <fullName evidence="2">Periplasmic mercury ion-binding protein</fullName>
    </submittedName>
</protein>
<evidence type="ECO:0000313" key="3">
    <source>
        <dbReference type="EMBL" id="QEW29878.1"/>
    </source>
</evidence>
<dbReference type="AlphaFoldDB" id="A0A0T5NXA4"/>
<dbReference type="RefSeq" id="WP_057821678.1">
    <property type="nucleotide sequence ID" value="NZ_CP031599.1"/>
</dbReference>
<dbReference type="InterPro" id="IPR036163">
    <property type="entry name" value="HMA_dom_sf"/>
</dbReference>
<dbReference type="STRING" id="540747.SAMN04488031_11710"/>
<keyword evidence="1" id="KW-0732">Signal</keyword>
<proteinExistence type="predicted"/>
<dbReference type="GO" id="GO:0046872">
    <property type="term" value="F:metal ion binding"/>
    <property type="evidence" value="ECO:0007669"/>
    <property type="project" value="InterPro"/>
</dbReference>
<feature type="chain" id="PRO_5010437258" evidence="1">
    <location>
        <begin position="22"/>
        <end position="101"/>
    </location>
</feature>
<keyword evidence="3" id="KW-0614">Plasmid</keyword>
<evidence type="ECO:0000256" key="1">
    <source>
        <dbReference type="SAM" id="SignalP"/>
    </source>
</evidence>
<evidence type="ECO:0000313" key="4">
    <source>
        <dbReference type="Proteomes" id="UP000051401"/>
    </source>
</evidence>
<feature type="signal peptide" evidence="1">
    <location>
        <begin position="1"/>
        <end position="21"/>
    </location>
</feature>
<dbReference type="OrthoDB" id="7205933at2"/>
<accession>A0A0T5NXA4</accession>
<organism evidence="2 4">
    <name type="scientific">Roseovarius indicus</name>
    <dbReference type="NCBI Taxonomy" id="540747"/>
    <lineage>
        <taxon>Bacteria</taxon>
        <taxon>Pseudomonadati</taxon>
        <taxon>Pseudomonadota</taxon>
        <taxon>Alphaproteobacteria</taxon>
        <taxon>Rhodobacterales</taxon>
        <taxon>Roseobacteraceae</taxon>
        <taxon>Roseovarius</taxon>
    </lineage>
</organism>
<evidence type="ECO:0000313" key="2">
    <source>
        <dbReference type="EMBL" id="KRS13408.1"/>
    </source>
</evidence>
<reference evidence="3 5" key="2">
    <citation type="submission" date="2018-08" db="EMBL/GenBank/DDBJ databases">
        <title>Genetic Globetrotter - A new plasmid hitch-hiking vast phylogenetic and geographic distances.</title>
        <authorList>
            <person name="Vollmers J."/>
            <person name="Petersen J."/>
        </authorList>
    </citation>
    <scope>NUCLEOTIDE SEQUENCE [LARGE SCALE GENOMIC DNA]</scope>
    <source>
        <strain evidence="3 5">DSM 26383</strain>
        <plasmid evidence="3">pRIdsm_01</plasmid>
        <plasmid evidence="5">pridsm_01</plasmid>
    </source>
</reference>
<evidence type="ECO:0000313" key="5">
    <source>
        <dbReference type="Proteomes" id="UP000325785"/>
    </source>
</evidence>
<dbReference type="Proteomes" id="UP000325785">
    <property type="component" value="Plasmid pRIdsm_01"/>
</dbReference>
<dbReference type="Gene3D" id="3.30.70.100">
    <property type="match status" value="1"/>
</dbReference>
<gene>
    <name evidence="3" type="ORF">RIdsm_05724</name>
    <name evidence="2" type="ORF">XM52_27615</name>
</gene>